<dbReference type="CDD" id="cd16326">
    <property type="entry name" value="LolB"/>
    <property type="match status" value="1"/>
</dbReference>
<dbReference type="GO" id="GO:0009279">
    <property type="term" value="C:cell outer membrane"/>
    <property type="evidence" value="ECO:0007669"/>
    <property type="project" value="UniProtKB-SubCell"/>
</dbReference>
<feature type="chain" id="PRO_5009816570" description="Outer-membrane lipoprotein LolB" evidence="13">
    <location>
        <begin position="29"/>
        <end position="197"/>
    </location>
</feature>
<comment type="similarity">
    <text evidence="2">Belongs to the LolB family.</text>
</comment>
<evidence type="ECO:0000256" key="13">
    <source>
        <dbReference type="SAM" id="SignalP"/>
    </source>
</evidence>
<evidence type="ECO:0000256" key="1">
    <source>
        <dbReference type="ARBA" id="ARBA00004459"/>
    </source>
</evidence>
<name>A0A157PEW5_9BORD</name>
<feature type="signal peptide" evidence="13">
    <location>
        <begin position="1"/>
        <end position="28"/>
    </location>
</feature>
<dbReference type="InterPro" id="IPR004565">
    <property type="entry name" value="OM_lipoprot_LolB"/>
</dbReference>
<evidence type="ECO:0000256" key="2">
    <source>
        <dbReference type="ARBA" id="ARBA00009696"/>
    </source>
</evidence>
<comment type="subunit">
    <text evidence="3">Monomer.</text>
</comment>
<evidence type="ECO:0000256" key="9">
    <source>
        <dbReference type="ARBA" id="ARBA00023139"/>
    </source>
</evidence>
<evidence type="ECO:0000256" key="5">
    <source>
        <dbReference type="ARBA" id="ARBA00022448"/>
    </source>
</evidence>
<keyword evidence="8" id="KW-0472">Membrane</keyword>
<dbReference type="EMBL" id="LT546645">
    <property type="protein sequence ID" value="SAI69527.1"/>
    <property type="molecule type" value="Genomic_DNA"/>
</dbReference>
<organism evidence="14 15">
    <name type="scientific">Bordetella trematum</name>
    <dbReference type="NCBI Taxonomy" id="123899"/>
    <lineage>
        <taxon>Bacteria</taxon>
        <taxon>Pseudomonadati</taxon>
        <taxon>Pseudomonadota</taxon>
        <taxon>Betaproteobacteria</taxon>
        <taxon>Burkholderiales</taxon>
        <taxon>Alcaligenaceae</taxon>
        <taxon>Bordetella</taxon>
    </lineage>
</organism>
<evidence type="ECO:0000313" key="15">
    <source>
        <dbReference type="Proteomes" id="UP000076825"/>
    </source>
</evidence>
<gene>
    <name evidence="14" type="primary">lolB</name>
    <name evidence="14" type="ORF">SAMEA3906487_01826</name>
</gene>
<keyword evidence="6 13" id="KW-0732">Signal</keyword>
<reference evidence="14 15" key="1">
    <citation type="submission" date="2016-04" db="EMBL/GenBank/DDBJ databases">
        <authorList>
            <consortium name="Pathogen Informatics"/>
        </authorList>
    </citation>
    <scope>NUCLEOTIDE SEQUENCE [LARGE SCALE GENOMIC DNA]</scope>
    <source>
        <strain evidence="14 15">H044680328</strain>
    </source>
</reference>
<keyword evidence="5" id="KW-0813">Transport</keyword>
<dbReference type="AlphaFoldDB" id="A0A157PEW5"/>
<keyword evidence="15" id="KW-1185">Reference proteome</keyword>
<evidence type="ECO:0000256" key="12">
    <source>
        <dbReference type="ARBA" id="ARBA00023288"/>
    </source>
</evidence>
<dbReference type="SUPFAM" id="SSF89392">
    <property type="entry name" value="Prokaryotic lipoproteins and lipoprotein localization factors"/>
    <property type="match status" value="1"/>
</dbReference>
<dbReference type="Pfam" id="PF03550">
    <property type="entry name" value="LolB"/>
    <property type="match status" value="1"/>
</dbReference>
<evidence type="ECO:0000256" key="3">
    <source>
        <dbReference type="ARBA" id="ARBA00011245"/>
    </source>
</evidence>
<evidence type="ECO:0000256" key="8">
    <source>
        <dbReference type="ARBA" id="ARBA00023136"/>
    </source>
</evidence>
<keyword evidence="10" id="KW-0143">Chaperone</keyword>
<keyword evidence="7" id="KW-0653">Protein transport</keyword>
<dbReference type="eggNOG" id="COG3017">
    <property type="taxonomic scope" value="Bacteria"/>
</dbReference>
<keyword evidence="12 14" id="KW-0449">Lipoprotein</keyword>
<protein>
    <recommendedName>
        <fullName evidence="4">Outer-membrane lipoprotein LolB</fullName>
    </recommendedName>
</protein>
<evidence type="ECO:0000256" key="7">
    <source>
        <dbReference type="ARBA" id="ARBA00022927"/>
    </source>
</evidence>
<dbReference type="PATRIC" id="fig|123899.6.peg.1813"/>
<dbReference type="NCBIfam" id="TIGR00548">
    <property type="entry name" value="lolB"/>
    <property type="match status" value="1"/>
</dbReference>
<keyword evidence="11" id="KW-0998">Cell outer membrane</keyword>
<proteinExistence type="inferred from homology"/>
<dbReference type="KEGG" id="btrm:SAMEA390648701826"/>
<evidence type="ECO:0000256" key="4">
    <source>
        <dbReference type="ARBA" id="ARBA00016202"/>
    </source>
</evidence>
<accession>A0A157PEW5</accession>
<dbReference type="GO" id="GO:0015031">
    <property type="term" value="P:protein transport"/>
    <property type="evidence" value="ECO:0007669"/>
    <property type="project" value="UniProtKB-KW"/>
</dbReference>
<dbReference type="STRING" id="123899.SAMEA3906487_01826"/>
<evidence type="ECO:0000256" key="11">
    <source>
        <dbReference type="ARBA" id="ARBA00023237"/>
    </source>
</evidence>
<keyword evidence="9" id="KW-0564">Palmitate</keyword>
<dbReference type="Proteomes" id="UP000076825">
    <property type="component" value="Chromosome 1"/>
</dbReference>
<evidence type="ECO:0000256" key="10">
    <source>
        <dbReference type="ARBA" id="ARBA00023186"/>
    </source>
</evidence>
<evidence type="ECO:0000256" key="6">
    <source>
        <dbReference type="ARBA" id="ARBA00022729"/>
    </source>
</evidence>
<dbReference type="InterPro" id="IPR029046">
    <property type="entry name" value="LolA/LolB/LppX"/>
</dbReference>
<sequence>MSVLSGVRRQCLARALRLSVALGVAALAACSGLPKSEDVAGDAFARGGRFAISATEFDGRQQAVQGGFRWQDNGRDYVLDLTNPLGSIEARVEGAPGHALLTRANGSTLQAPDPDSLVEDALGSPVPVSDLRYWLRGRVAPQTSDVQRNEAGQPVQFVQNGWHARLSRYDAAGPRLLVLERQDAGRRILVRLVVDQP</sequence>
<dbReference type="Gene3D" id="2.50.20.10">
    <property type="entry name" value="Lipoprotein localisation LolA/LolB/LppX"/>
    <property type="match status" value="1"/>
</dbReference>
<comment type="subcellular location">
    <subcellularLocation>
        <location evidence="1">Cell outer membrane</location>
        <topology evidence="1">Lipid-anchor</topology>
    </subcellularLocation>
</comment>
<evidence type="ECO:0000313" key="14">
    <source>
        <dbReference type="EMBL" id="SAI69527.1"/>
    </source>
</evidence>